<sequence length="419" mass="47542">MDATGTVNEDPKGRFFFDQKLGRFTDLSGVRLLRCGVDTVRQHYEGLLRPSLLALFGDKPGMVTFAGYRFHASRVGRDSGYQFKLQNADLGLILLLKNFNRKIDQIGPHLKIEVSPHAIAGRSPERLQDQLDHLAAAAMEHCQRKQCAVHIALDFQGWTPPDDFSARMHCKATTRRAFDGISRVEWADKAAVYGRGQSYMFGSAGACQFALYNKTAQARSIDKLDWWEREWRQNDSFDLGDPANYDPQQPVWRAELRFHHSVVQQFADGSCILGSADSIDTDSYAGLAPHLDGLWRYGLTNFNALSRPGIIEPFWTFIRDDVRVDTGVDSLVDQTEYKRQYKTARGFSGKNVDLAVGNLVTLLARQGVGAKKGFEALKSLPVWPVIRDHYHARDMSERDIYLQIRERLEERTVRWGRAV</sequence>
<gene>
    <name evidence="1" type="ORF">ABS648_23295</name>
</gene>
<organism evidence="1">
    <name type="scientific">Pseudomonas solani</name>
    <dbReference type="NCBI Taxonomy" id="2731552"/>
    <lineage>
        <taxon>Bacteria</taxon>
        <taxon>Pseudomonadati</taxon>
        <taxon>Pseudomonadota</taxon>
        <taxon>Gammaproteobacteria</taxon>
        <taxon>Pseudomonadales</taxon>
        <taxon>Pseudomonadaceae</taxon>
        <taxon>Pseudomonas</taxon>
    </lineage>
</organism>
<name>A0AAU7YCA6_9PSED</name>
<dbReference type="AlphaFoldDB" id="A0AAU7YCA6"/>
<evidence type="ECO:0000313" key="1">
    <source>
        <dbReference type="EMBL" id="XBY67308.1"/>
    </source>
</evidence>
<reference evidence="1" key="1">
    <citation type="submission" date="2023-08" db="EMBL/GenBank/DDBJ databases">
        <title>Increased levels of nutrients transform a symbiont into a lethal pathobiont.</title>
        <authorList>
            <person name="Lachnit T."/>
            <person name="Ulrich L."/>
            <person name="Willmer F.M."/>
            <person name="Hasenbein T."/>
            <person name="Steiner L.X."/>
            <person name="Wolters M."/>
            <person name="Herbst E.M."/>
            <person name="Deines P."/>
        </authorList>
    </citation>
    <scope>NUCLEOTIDE SEQUENCE</scope>
    <source>
        <strain evidence="1">T3</strain>
    </source>
</reference>
<accession>A0AAU7YCA6</accession>
<protein>
    <submittedName>
        <fullName evidence="1">Uncharacterized protein</fullName>
    </submittedName>
</protein>
<dbReference type="RefSeq" id="WP_350448763.1">
    <property type="nucleotide sequence ID" value="NZ_CP158373.1"/>
</dbReference>
<proteinExistence type="predicted"/>
<dbReference type="EMBL" id="CP158373">
    <property type="protein sequence ID" value="XBY67308.1"/>
    <property type="molecule type" value="Genomic_DNA"/>
</dbReference>